<accession>A0A7S4DUA2</accession>
<proteinExistence type="predicted"/>
<sequence length="169" mass="18272">MALATTTRATDKSWILATLDSMGVTPSKDLINAYETATNRAVSELDGEDIIELLWAFARLAHRPASGLMMAMEESIARHVSTLGIEDLTGVWWAFGRMRSEPSTGILNILAETTIGVVDEMNAQEKNDVRWAIQKLELESSFVDLDKALALGGPSSASMQQGVGDATQS</sequence>
<dbReference type="AlphaFoldDB" id="A0A7S4DUA2"/>
<evidence type="ECO:0000313" key="1">
    <source>
        <dbReference type="EMBL" id="CAE0670615.1"/>
    </source>
</evidence>
<organism evidence="1">
    <name type="scientific">Lotharella globosa</name>
    <dbReference type="NCBI Taxonomy" id="91324"/>
    <lineage>
        <taxon>Eukaryota</taxon>
        <taxon>Sar</taxon>
        <taxon>Rhizaria</taxon>
        <taxon>Cercozoa</taxon>
        <taxon>Chlorarachniophyceae</taxon>
        <taxon>Lotharella</taxon>
    </lineage>
</organism>
<reference evidence="1" key="1">
    <citation type="submission" date="2021-01" db="EMBL/GenBank/DDBJ databases">
        <authorList>
            <person name="Corre E."/>
            <person name="Pelletier E."/>
            <person name="Niang G."/>
            <person name="Scheremetjew M."/>
            <person name="Finn R."/>
            <person name="Kale V."/>
            <person name="Holt S."/>
            <person name="Cochrane G."/>
            <person name="Meng A."/>
            <person name="Brown T."/>
            <person name="Cohen L."/>
        </authorList>
    </citation>
    <scope>NUCLEOTIDE SEQUENCE</scope>
    <source>
        <strain evidence="1">CCCM811</strain>
    </source>
</reference>
<protein>
    <submittedName>
        <fullName evidence="1">Uncharacterized protein</fullName>
    </submittedName>
</protein>
<gene>
    <name evidence="1" type="ORF">LGLO00237_LOCUS22254</name>
</gene>
<name>A0A7S4DUA2_9EUKA</name>
<dbReference type="EMBL" id="HBIV01031202">
    <property type="protein sequence ID" value="CAE0670615.1"/>
    <property type="molecule type" value="Transcribed_RNA"/>
</dbReference>